<accession>A0A183GGR4</accession>
<dbReference type="InterPro" id="IPR011042">
    <property type="entry name" value="6-blade_b-propeller_TolB-like"/>
</dbReference>
<evidence type="ECO:0000259" key="1">
    <source>
        <dbReference type="Pfam" id="PF08450"/>
    </source>
</evidence>
<organism evidence="2 3">
    <name type="scientific">Heligmosomoides polygyrus</name>
    <name type="common">Parasitic roundworm</name>
    <dbReference type="NCBI Taxonomy" id="6339"/>
    <lineage>
        <taxon>Eukaryota</taxon>
        <taxon>Metazoa</taxon>
        <taxon>Ecdysozoa</taxon>
        <taxon>Nematoda</taxon>
        <taxon>Chromadorea</taxon>
        <taxon>Rhabditida</taxon>
        <taxon>Rhabditina</taxon>
        <taxon>Rhabditomorpha</taxon>
        <taxon>Strongyloidea</taxon>
        <taxon>Heligmosomidae</taxon>
        <taxon>Heligmosomoides</taxon>
    </lineage>
</organism>
<dbReference type="WBParaSite" id="HPBE_0002169201-mRNA-1">
    <property type="protein sequence ID" value="HPBE_0002169201-mRNA-1"/>
    <property type="gene ID" value="HPBE_0002169201"/>
</dbReference>
<dbReference type="Pfam" id="PF08450">
    <property type="entry name" value="SGL"/>
    <property type="match status" value="1"/>
</dbReference>
<evidence type="ECO:0000313" key="3">
    <source>
        <dbReference type="WBParaSite" id="HPBE_0002169201-mRNA-1"/>
    </source>
</evidence>
<dbReference type="InterPro" id="IPR013658">
    <property type="entry name" value="SGL"/>
</dbReference>
<dbReference type="PANTHER" id="PTHR11799">
    <property type="entry name" value="PARAOXONASE"/>
    <property type="match status" value="1"/>
</dbReference>
<name>A0A183GGR4_HELPZ</name>
<sequence length="362" mass="39917">LTLDINKRVYNHRPGACRKVEGVQYGAEDIALLEDEGIAFVTSGVVYLVPRKKEVKGQIFIYDFNQKGTWKVKPVKINGNYDPENFHPHGISHIATDTGARLFVIVHSNEFEHSVMVFDWKRNTSELDLVRTIKDDKFIRPNDLAALSMDAFIITNDGYAQTRLGNLLEIISFYPSGSVVLYDGKASSHLISKSISPNGVILSKDRTYLILSHVNSETVTVYKLGKDHRSISHVSDVPLLTSPDNFCLDKDGAVWIGHMSAFQAAHPVAKDALVHLSDFDDPTTIAPSQVRDKYSVQIAKGAEAGVLERLQEVGDHGAITEPFADDGRFISASSIAAPYGNQLLIGSVCRQLVHCDVTPETV</sequence>
<keyword evidence="2" id="KW-1185">Reference proteome</keyword>
<dbReference type="PANTHER" id="PTHR11799:SF12">
    <property type="entry name" value="PARAOXONASE-RELATED"/>
    <property type="match status" value="1"/>
</dbReference>
<protein>
    <submittedName>
        <fullName evidence="3">SGL domain-containing protein</fullName>
    </submittedName>
</protein>
<proteinExistence type="predicted"/>
<dbReference type="InterPro" id="IPR051288">
    <property type="entry name" value="Serum_paraoxonase/arylesterase"/>
</dbReference>
<feature type="domain" description="SMP-30/Gluconolactonase/LRE-like region" evidence="1">
    <location>
        <begin position="112"/>
        <end position="267"/>
    </location>
</feature>
<dbReference type="SUPFAM" id="SSF63829">
    <property type="entry name" value="Calcium-dependent phosphotriesterase"/>
    <property type="match status" value="1"/>
</dbReference>
<dbReference type="AlphaFoldDB" id="A0A183GGR4"/>
<reference evidence="3" key="1">
    <citation type="submission" date="2019-09" db="UniProtKB">
        <authorList>
            <consortium name="WormBaseParasite"/>
        </authorList>
    </citation>
    <scope>IDENTIFICATION</scope>
</reference>
<evidence type="ECO:0000313" key="2">
    <source>
        <dbReference type="Proteomes" id="UP000050761"/>
    </source>
</evidence>
<dbReference type="Proteomes" id="UP000050761">
    <property type="component" value="Unassembled WGS sequence"/>
</dbReference>
<dbReference type="Gene3D" id="2.120.10.30">
    <property type="entry name" value="TolB, C-terminal domain"/>
    <property type="match status" value="1"/>
</dbReference>